<reference evidence="2" key="1">
    <citation type="journal article" date="2022" name="Int. J. Mol. Sci.">
        <title>Draft Genome of Tanacetum Coccineum: Genomic Comparison of Closely Related Tanacetum-Family Plants.</title>
        <authorList>
            <person name="Yamashiro T."/>
            <person name="Shiraishi A."/>
            <person name="Nakayama K."/>
            <person name="Satake H."/>
        </authorList>
    </citation>
    <scope>NUCLEOTIDE SEQUENCE</scope>
</reference>
<proteinExistence type="predicted"/>
<comment type="caution">
    <text evidence="2">The sequence shown here is derived from an EMBL/GenBank/DDBJ whole genome shotgun (WGS) entry which is preliminary data.</text>
</comment>
<accession>A0ABQ5FCF8</accession>
<reference evidence="2" key="2">
    <citation type="submission" date="2022-01" db="EMBL/GenBank/DDBJ databases">
        <authorList>
            <person name="Yamashiro T."/>
            <person name="Shiraishi A."/>
            <person name="Satake H."/>
            <person name="Nakayama K."/>
        </authorList>
    </citation>
    <scope>NUCLEOTIDE SEQUENCE</scope>
</reference>
<protein>
    <recommendedName>
        <fullName evidence="4">Integrase zinc-binding domain-containing protein</fullName>
    </recommendedName>
</protein>
<dbReference type="Gene3D" id="1.10.340.70">
    <property type="match status" value="1"/>
</dbReference>
<evidence type="ECO:0000313" key="2">
    <source>
        <dbReference type="EMBL" id="GJT60603.1"/>
    </source>
</evidence>
<dbReference type="Proteomes" id="UP001151760">
    <property type="component" value="Unassembled WGS sequence"/>
</dbReference>
<feature type="region of interest" description="Disordered" evidence="1">
    <location>
        <begin position="195"/>
        <end position="214"/>
    </location>
</feature>
<evidence type="ECO:0000313" key="3">
    <source>
        <dbReference type="Proteomes" id="UP001151760"/>
    </source>
</evidence>
<gene>
    <name evidence="2" type="ORF">Tco_1004136</name>
</gene>
<feature type="region of interest" description="Disordered" evidence="1">
    <location>
        <begin position="223"/>
        <end position="258"/>
    </location>
</feature>
<evidence type="ECO:0000256" key="1">
    <source>
        <dbReference type="SAM" id="MobiDB-lite"/>
    </source>
</evidence>
<name>A0ABQ5FCF8_9ASTR</name>
<organism evidence="2 3">
    <name type="scientific">Tanacetum coccineum</name>
    <dbReference type="NCBI Taxonomy" id="301880"/>
    <lineage>
        <taxon>Eukaryota</taxon>
        <taxon>Viridiplantae</taxon>
        <taxon>Streptophyta</taxon>
        <taxon>Embryophyta</taxon>
        <taxon>Tracheophyta</taxon>
        <taxon>Spermatophyta</taxon>
        <taxon>Magnoliopsida</taxon>
        <taxon>eudicotyledons</taxon>
        <taxon>Gunneridae</taxon>
        <taxon>Pentapetalae</taxon>
        <taxon>asterids</taxon>
        <taxon>campanulids</taxon>
        <taxon>Asterales</taxon>
        <taxon>Asteraceae</taxon>
        <taxon>Asteroideae</taxon>
        <taxon>Anthemideae</taxon>
        <taxon>Anthemidinae</taxon>
        <taxon>Tanacetum</taxon>
    </lineage>
</organism>
<sequence>MEIYTVIEEQDPPDNPIVDYISKGTLPHEQNMPRRITPAPAQRIELRDGVLPIDVSRVLRHGYLCVGPIQADYVLCEIHAGSCSMHSGPRSVVARALRSGYYWPTMHRDARDMIKKLRGLENSYVAITTLLNGIEAKRSATITGNQAKKQSDQASRQISKQASGSANAPYDLVFTAMGPPLGTTQTTATITSAEGLQRATFTTPPQTKIKNLDTHENNDWRISVRDRLGSRDVHSRLGQRHSPSESPPSSDSEDSRRSAAECVRLVLRRLLGQRGRRNGTRNPRTNIVKTKTKICPVHGVAKRSTHLRGRISDFSEDKKRRMPANVKNSDGTGILTTSKILRIAAPTIEKLATNRCW</sequence>
<evidence type="ECO:0008006" key="4">
    <source>
        <dbReference type="Google" id="ProtNLM"/>
    </source>
</evidence>
<feature type="compositionally biased region" description="Polar residues" evidence="1">
    <location>
        <begin position="199"/>
        <end position="209"/>
    </location>
</feature>
<feature type="region of interest" description="Disordered" evidence="1">
    <location>
        <begin position="142"/>
        <end position="163"/>
    </location>
</feature>
<dbReference type="EMBL" id="BQNB010017214">
    <property type="protein sequence ID" value="GJT60603.1"/>
    <property type="molecule type" value="Genomic_DNA"/>
</dbReference>
<feature type="compositionally biased region" description="Basic and acidic residues" evidence="1">
    <location>
        <begin position="223"/>
        <end position="235"/>
    </location>
</feature>
<keyword evidence="3" id="KW-1185">Reference proteome</keyword>